<dbReference type="Gene3D" id="6.10.250.2080">
    <property type="match status" value="1"/>
</dbReference>
<dbReference type="PANTHER" id="PTHR30531">
    <property type="entry name" value="FLAGELLAR BIOSYNTHETIC PROTEIN FLHB"/>
    <property type="match status" value="1"/>
</dbReference>
<feature type="transmembrane region" description="Helical" evidence="13">
    <location>
        <begin position="148"/>
        <end position="166"/>
    </location>
</feature>
<feature type="region of interest" description="Disordered" evidence="14">
    <location>
        <begin position="1"/>
        <end position="25"/>
    </location>
</feature>
<dbReference type="PRINTS" id="PR00950">
    <property type="entry name" value="TYPE3IMSPROT"/>
</dbReference>
<keyword evidence="7 13" id="KW-1005">Bacterial flagellum biogenesis</keyword>
<evidence type="ECO:0000256" key="14">
    <source>
        <dbReference type="SAM" id="MobiDB-lite"/>
    </source>
</evidence>
<keyword evidence="8 13" id="KW-0653">Protein transport</keyword>
<feature type="transmembrane region" description="Helical" evidence="13">
    <location>
        <begin position="35"/>
        <end position="53"/>
    </location>
</feature>
<proteinExistence type="inferred from homology"/>
<evidence type="ECO:0000256" key="13">
    <source>
        <dbReference type="RuleBase" id="RU364091"/>
    </source>
</evidence>
<keyword evidence="4 13" id="KW-0813">Transport</keyword>
<evidence type="ECO:0000256" key="3">
    <source>
        <dbReference type="ARBA" id="ARBA00021622"/>
    </source>
</evidence>
<keyword evidence="9 13" id="KW-1133">Transmembrane helix</keyword>
<feature type="transmembrane region" description="Helical" evidence="13">
    <location>
        <begin position="96"/>
        <end position="119"/>
    </location>
</feature>
<dbReference type="PANTHER" id="PTHR30531:SF12">
    <property type="entry name" value="FLAGELLAR BIOSYNTHETIC PROTEIN FLHB"/>
    <property type="match status" value="1"/>
</dbReference>
<organism evidence="15 16">
    <name type="scientific">Leptospirillum ferrodiazotrophum</name>
    <dbReference type="NCBI Taxonomy" id="412449"/>
    <lineage>
        <taxon>Bacteria</taxon>
        <taxon>Pseudomonadati</taxon>
        <taxon>Nitrospirota</taxon>
        <taxon>Nitrospiria</taxon>
        <taxon>Nitrospirales</taxon>
        <taxon>Nitrospiraceae</taxon>
        <taxon>Leptospirillum</taxon>
    </lineage>
</organism>
<evidence type="ECO:0000256" key="9">
    <source>
        <dbReference type="ARBA" id="ARBA00022989"/>
    </source>
</evidence>
<evidence type="ECO:0000256" key="7">
    <source>
        <dbReference type="ARBA" id="ARBA00022795"/>
    </source>
</evidence>
<evidence type="ECO:0000313" key="15">
    <source>
        <dbReference type="EMBL" id="EES52996.1"/>
    </source>
</evidence>
<comment type="similarity">
    <text evidence="2 13">Belongs to the type III secretion exporter family.</text>
</comment>
<accession>C6HWM0</accession>
<dbReference type="Pfam" id="PF01312">
    <property type="entry name" value="Bac_export_2"/>
    <property type="match status" value="1"/>
</dbReference>
<keyword evidence="15" id="KW-0966">Cell projection</keyword>
<keyword evidence="10 13" id="KW-0472">Membrane</keyword>
<dbReference type="Proteomes" id="UP000009374">
    <property type="component" value="Unassembled WGS sequence"/>
</dbReference>
<evidence type="ECO:0000256" key="12">
    <source>
        <dbReference type="ARBA" id="ARBA00025078"/>
    </source>
</evidence>
<sequence>MADNENDGQLRQEEPTSRRLEKAREEGQVARSREVGYFFFLAASLILMASYGSRLVEGLRDDMSYYLRHSGEISLTPDGITPFVKGLVLHEMGRTFPLLGGFLVFGVAAYIVQGGILVSPKAAAIKWNRVSPSQGIKRLFSWRALEELLRYTIKVVVSLLILFYALKQDWMTLPALMETGAHRMVGALYHFTFVVLVSFLPLYAALAIGDYLFQRFMMMRGLRMTRTEIKEETKETEGDPHVRARIRSIQRAMARRRMMSKIKDATVVITNPTHFAVVLKYHPESMAAPVVVAKGADEVAFRIREIAREVGVPVVEDPPTARGLFRECPLDREIPFTFYEAVARILSILYQRSGGQVPLRPVRES</sequence>
<evidence type="ECO:0000256" key="4">
    <source>
        <dbReference type="ARBA" id="ARBA00022448"/>
    </source>
</evidence>
<evidence type="ECO:0000256" key="2">
    <source>
        <dbReference type="ARBA" id="ARBA00010690"/>
    </source>
</evidence>
<feature type="compositionally biased region" description="Basic and acidic residues" evidence="14">
    <location>
        <begin position="8"/>
        <end position="25"/>
    </location>
</feature>
<gene>
    <name evidence="13" type="primary">flhB</name>
    <name evidence="15" type="ORF">UBAL3_80630053</name>
</gene>
<evidence type="ECO:0000256" key="6">
    <source>
        <dbReference type="ARBA" id="ARBA00022692"/>
    </source>
</evidence>
<dbReference type="GO" id="GO:0009306">
    <property type="term" value="P:protein secretion"/>
    <property type="evidence" value="ECO:0007669"/>
    <property type="project" value="InterPro"/>
</dbReference>
<dbReference type="EMBL" id="GG693870">
    <property type="protein sequence ID" value="EES52996.1"/>
    <property type="molecule type" value="Genomic_DNA"/>
</dbReference>
<dbReference type="GO" id="GO:0044780">
    <property type="term" value="P:bacterial-type flagellum assembly"/>
    <property type="evidence" value="ECO:0007669"/>
    <property type="project" value="InterPro"/>
</dbReference>
<dbReference type="SUPFAM" id="SSF160544">
    <property type="entry name" value="EscU C-terminal domain-like"/>
    <property type="match status" value="1"/>
</dbReference>
<dbReference type="InterPro" id="IPR006135">
    <property type="entry name" value="T3SS_substrate_exporter"/>
</dbReference>
<dbReference type="Gene3D" id="3.40.1690.10">
    <property type="entry name" value="secretion proteins EscU"/>
    <property type="match status" value="1"/>
</dbReference>
<dbReference type="InterPro" id="IPR006136">
    <property type="entry name" value="FlhB"/>
</dbReference>
<evidence type="ECO:0000256" key="10">
    <source>
        <dbReference type="ARBA" id="ARBA00023136"/>
    </source>
</evidence>
<reference evidence="15 16" key="1">
    <citation type="journal article" date="2009" name="Appl. Environ. Microbiol.">
        <title>Community genomic and proteomic analyses of chemoautotrophic iron-oxidizing "Leptospirillum rubarum" (Group II) and "Leptospirillum ferrodiazotrophum" (Group III) bacteria in acid mine drainage biofilms.</title>
        <authorList>
            <person name="Goltsman D.S."/>
            <person name="Denef V.J."/>
            <person name="Singer S.W."/>
            <person name="VerBerkmoes N.C."/>
            <person name="Lefsrud M."/>
            <person name="Mueller R.S."/>
            <person name="Dick G.J."/>
            <person name="Sun C.L."/>
            <person name="Wheeler K.E."/>
            <person name="Zemla A."/>
            <person name="Baker B.J."/>
            <person name="Hauser L."/>
            <person name="Land M."/>
            <person name="Shah M.B."/>
            <person name="Thelen M.P."/>
            <person name="Hettich R.L."/>
            <person name="Banfield J.F."/>
        </authorList>
    </citation>
    <scope>NUCLEOTIDE SEQUENCE [LARGE SCALE GENOMIC DNA]</scope>
</reference>
<keyword evidence="16" id="KW-1185">Reference proteome</keyword>
<dbReference type="AlphaFoldDB" id="C6HWM0"/>
<comment type="subcellular location">
    <subcellularLocation>
        <location evidence="1">Cell membrane</location>
        <topology evidence="1">Multi-pass membrane protein</topology>
    </subcellularLocation>
</comment>
<keyword evidence="15" id="KW-0282">Flagellum</keyword>
<dbReference type="NCBIfam" id="TIGR00328">
    <property type="entry name" value="flhB"/>
    <property type="match status" value="1"/>
</dbReference>
<evidence type="ECO:0000256" key="11">
    <source>
        <dbReference type="ARBA" id="ARBA00023225"/>
    </source>
</evidence>
<evidence type="ECO:0000256" key="8">
    <source>
        <dbReference type="ARBA" id="ARBA00022927"/>
    </source>
</evidence>
<evidence type="ECO:0000256" key="5">
    <source>
        <dbReference type="ARBA" id="ARBA00022475"/>
    </source>
</evidence>
<dbReference type="InterPro" id="IPR029025">
    <property type="entry name" value="T3SS_substrate_exporter_C"/>
</dbReference>
<keyword evidence="11 13" id="KW-1006">Bacterial flagellum protein export</keyword>
<dbReference type="MEROPS" id="N06.A01"/>
<name>C6HWM0_9BACT</name>
<feature type="transmembrane region" description="Helical" evidence="13">
    <location>
        <begin position="186"/>
        <end position="213"/>
    </location>
</feature>
<protein>
    <recommendedName>
        <fullName evidence="3 13">Flagellar biosynthetic protein FlhB</fullName>
    </recommendedName>
</protein>
<keyword evidence="15" id="KW-0969">Cilium</keyword>
<evidence type="ECO:0000313" key="16">
    <source>
        <dbReference type="Proteomes" id="UP000009374"/>
    </source>
</evidence>
<comment type="function">
    <text evidence="12 13">Required for formation of the rod structure in the basal body of the flagellar apparatus. Together with FliI and FliH, may constitute the export apparatus of flagellin.</text>
</comment>
<dbReference type="GO" id="GO:0005886">
    <property type="term" value="C:plasma membrane"/>
    <property type="evidence" value="ECO:0007669"/>
    <property type="project" value="UniProtKB-SubCell"/>
</dbReference>
<keyword evidence="5 13" id="KW-1003">Cell membrane</keyword>
<evidence type="ECO:0000256" key="1">
    <source>
        <dbReference type="ARBA" id="ARBA00004651"/>
    </source>
</evidence>
<keyword evidence="6 13" id="KW-0812">Transmembrane</keyword>